<evidence type="ECO:0000313" key="3">
    <source>
        <dbReference type="Proteomes" id="UP001597061"/>
    </source>
</evidence>
<dbReference type="InterPro" id="IPR013520">
    <property type="entry name" value="Ribonucl_H"/>
</dbReference>
<name>A0ABW3JMJ9_9FLAO</name>
<dbReference type="Proteomes" id="UP001597061">
    <property type="component" value="Unassembled WGS sequence"/>
</dbReference>
<dbReference type="SMART" id="SM00479">
    <property type="entry name" value="EXOIII"/>
    <property type="match status" value="1"/>
</dbReference>
<dbReference type="SMART" id="SM00465">
    <property type="entry name" value="GIYc"/>
    <property type="match status" value="1"/>
</dbReference>
<dbReference type="EMBL" id="JBHTJI010000042">
    <property type="protein sequence ID" value="MFD0991154.1"/>
    <property type="molecule type" value="Genomic_DNA"/>
</dbReference>
<keyword evidence="3" id="KW-1185">Reference proteome</keyword>
<evidence type="ECO:0000259" key="1">
    <source>
        <dbReference type="PROSITE" id="PS50164"/>
    </source>
</evidence>
<dbReference type="InterPro" id="IPR036397">
    <property type="entry name" value="RNaseH_sf"/>
</dbReference>
<dbReference type="InterPro" id="IPR000305">
    <property type="entry name" value="GIY-YIG_endonuc"/>
</dbReference>
<dbReference type="CDD" id="cd06127">
    <property type="entry name" value="DEDDh"/>
    <property type="match status" value="1"/>
</dbReference>
<dbReference type="InterPro" id="IPR006054">
    <property type="entry name" value="DnaQ"/>
</dbReference>
<evidence type="ECO:0000313" key="2">
    <source>
        <dbReference type="EMBL" id="MFD0991154.1"/>
    </source>
</evidence>
<dbReference type="Pfam" id="PF00929">
    <property type="entry name" value="RNase_T"/>
    <property type="match status" value="1"/>
</dbReference>
<keyword evidence="2" id="KW-0540">Nuclease</keyword>
<dbReference type="SUPFAM" id="SSF82771">
    <property type="entry name" value="GIY-YIG endonuclease"/>
    <property type="match status" value="1"/>
</dbReference>
<feature type="domain" description="GIY-YIG" evidence="1">
    <location>
        <begin position="194"/>
        <end position="270"/>
    </location>
</feature>
<proteinExistence type="predicted"/>
<dbReference type="SUPFAM" id="SSF53098">
    <property type="entry name" value="Ribonuclease H-like"/>
    <property type="match status" value="1"/>
</dbReference>
<keyword evidence="2" id="KW-0269">Exonuclease</keyword>
<dbReference type="Gene3D" id="3.30.420.10">
    <property type="entry name" value="Ribonuclease H-like superfamily/Ribonuclease H"/>
    <property type="match status" value="1"/>
</dbReference>
<dbReference type="InterPro" id="IPR035901">
    <property type="entry name" value="GIY-YIG_endonuc_sf"/>
</dbReference>
<protein>
    <submittedName>
        <fullName evidence="2">Exonuclease domain-containing protein</fullName>
    </submittedName>
</protein>
<accession>A0ABW3JMJ9</accession>
<dbReference type="NCBIfam" id="TIGR00573">
    <property type="entry name" value="dnaq"/>
    <property type="match status" value="1"/>
</dbReference>
<organism evidence="2 3">
    <name type="scientific">Mariniflexile jejuense</name>
    <dbReference type="NCBI Taxonomy" id="1173582"/>
    <lineage>
        <taxon>Bacteria</taxon>
        <taxon>Pseudomonadati</taxon>
        <taxon>Bacteroidota</taxon>
        <taxon>Flavobacteriia</taxon>
        <taxon>Flavobacteriales</taxon>
        <taxon>Flavobacteriaceae</taxon>
        <taxon>Mariniflexile</taxon>
    </lineage>
</organism>
<dbReference type="Pfam" id="PF01541">
    <property type="entry name" value="GIY-YIG"/>
    <property type="match status" value="1"/>
</dbReference>
<gene>
    <name evidence="2" type="ORF">ACFQ1R_13685</name>
</gene>
<keyword evidence="2" id="KW-0378">Hydrolase</keyword>
<dbReference type="PROSITE" id="PS50164">
    <property type="entry name" value="GIY_YIG"/>
    <property type="match status" value="1"/>
</dbReference>
<comment type="caution">
    <text evidence="2">The sequence shown here is derived from an EMBL/GenBank/DDBJ whole genome shotgun (WGS) entry which is preliminary data.</text>
</comment>
<dbReference type="GO" id="GO:0004527">
    <property type="term" value="F:exonuclease activity"/>
    <property type="evidence" value="ECO:0007669"/>
    <property type="project" value="UniProtKB-KW"/>
</dbReference>
<sequence length="446" mass="50653">MYTIIDVETTGQGNKITEIAIFKYDGLQIIDEFTSLVNPEMYIPEYITALTGIDNGMVADAPTFSEIADAILNITEGTVFVAHSVNFDYNVIRNEFKAIDIDFNRKKLCTVRLSRKLIPGHRSYSLGKICNALHIEINGRHRARGDAEATVVLFEKLLRAEGSEKVFNDFLKKSSKEATLPPHLPSSVFNAIPNEPGVYFFKNKKGKVIYVGKAKDLKKRVLGHFYNKTEKELNLCRETVDIDFELSGSELVALLMEDAAIKKHFPEYNKASKRNPKAYAIFSFEDRNGIIHLAYNTLKTIPNPILTFYNVTDCRQFLERLCTQHSLCPKYCHLQEGVSQCSHYLIKTCQGICIDKEPVTNYNQRVKSAIDQTIASSKDVVIKERGRHSEEEAFVLIKNNVYLGYGFIDRSEQITTNEALENYLIPQKNNVDVQKVLKNLLLKSIT</sequence>
<dbReference type="RefSeq" id="WP_379926834.1">
    <property type="nucleotide sequence ID" value="NZ_JBHTJI010000042.1"/>
</dbReference>
<dbReference type="InterPro" id="IPR012337">
    <property type="entry name" value="RNaseH-like_sf"/>
</dbReference>
<dbReference type="PANTHER" id="PTHR30231">
    <property type="entry name" value="DNA POLYMERASE III SUBUNIT EPSILON"/>
    <property type="match status" value="1"/>
</dbReference>
<dbReference type="InterPro" id="IPR047296">
    <property type="entry name" value="GIY-YIG_UvrC_Cho"/>
</dbReference>
<dbReference type="PANTHER" id="PTHR30231:SF37">
    <property type="entry name" value="EXODEOXYRIBONUCLEASE 10"/>
    <property type="match status" value="1"/>
</dbReference>
<dbReference type="Gene3D" id="3.40.1440.10">
    <property type="entry name" value="GIY-YIG endonuclease"/>
    <property type="match status" value="1"/>
</dbReference>
<reference evidence="3" key="1">
    <citation type="journal article" date="2019" name="Int. J. Syst. Evol. Microbiol.">
        <title>The Global Catalogue of Microorganisms (GCM) 10K type strain sequencing project: providing services to taxonomists for standard genome sequencing and annotation.</title>
        <authorList>
            <consortium name="The Broad Institute Genomics Platform"/>
            <consortium name="The Broad Institute Genome Sequencing Center for Infectious Disease"/>
            <person name="Wu L."/>
            <person name="Ma J."/>
        </authorList>
    </citation>
    <scope>NUCLEOTIDE SEQUENCE [LARGE SCALE GENOMIC DNA]</scope>
    <source>
        <strain evidence="3">CCUG 62414</strain>
    </source>
</reference>
<dbReference type="CDD" id="cd10434">
    <property type="entry name" value="GIY-YIG_UvrC_Cho"/>
    <property type="match status" value="1"/>
</dbReference>